<dbReference type="Pfam" id="PF25994">
    <property type="entry name" value="HH_AprE"/>
    <property type="match status" value="1"/>
</dbReference>
<keyword evidence="5 9" id="KW-0997">Cell inner membrane</keyword>
<dbReference type="Gene3D" id="2.40.30.170">
    <property type="match status" value="1"/>
</dbReference>
<dbReference type="InterPro" id="IPR058781">
    <property type="entry name" value="HH_AprE-like"/>
</dbReference>
<evidence type="ECO:0000256" key="5">
    <source>
        <dbReference type="ARBA" id="ARBA00022519"/>
    </source>
</evidence>
<reference evidence="14" key="1">
    <citation type="submission" date="2018-11" db="EMBL/GenBank/DDBJ databases">
        <title>Rhizobium chutanense sp. nov., isolated from root nodules of Phaseolus vulgaris in China.</title>
        <authorList>
            <person name="Huo Y."/>
        </authorList>
    </citation>
    <scope>NUCLEOTIDE SEQUENCE [LARGE SCALE GENOMIC DNA]</scope>
    <source>
        <strain evidence="14">CCBAU 65647</strain>
    </source>
</reference>
<dbReference type="Proteomes" id="UP000278823">
    <property type="component" value="Unassembled WGS sequence"/>
</dbReference>
<comment type="subcellular location">
    <subcellularLocation>
        <location evidence="1 9">Cell inner membrane</location>
        <topology evidence="1 9">Single-pass membrane protein</topology>
    </subcellularLocation>
</comment>
<dbReference type="AlphaFoldDB" id="A0A3S0T1E0"/>
<dbReference type="Gene3D" id="2.40.50.100">
    <property type="match status" value="1"/>
</dbReference>
<name>A0A3S0T1E0_9HYPH</name>
<evidence type="ECO:0000313" key="13">
    <source>
        <dbReference type="EMBL" id="RUM19381.1"/>
    </source>
</evidence>
<protein>
    <recommendedName>
        <fullName evidence="9">Membrane fusion protein (MFP) family protein</fullName>
    </recommendedName>
</protein>
<dbReference type="InterPro" id="IPR058982">
    <property type="entry name" value="Beta-barrel_AprE"/>
</dbReference>
<evidence type="ECO:0000256" key="1">
    <source>
        <dbReference type="ARBA" id="ARBA00004377"/>
    </source>
</evidence>
<evidence type="ECO:0000256" key="6">
    <source>
        <dbReference type="ARBA" id="ARBA00022692"/>
    </source>
</evidence>
<dbReference type="NCBIfam" id="TIGR01843">
    <property type="entry name" value="type_I_hlyD"/>
    <property type="match status" value="1"/>
</dbReference>
<keyword evidence="3 9" id="KW-0813">Transport</keyword>
<dbReference type="InterPro" id="IPR050739">
    <property type="entry name" value="MFP"/>
</dbReference>
<feature type="coiled-coil region" evidence="10">
    <location>
        <begin position="153"/>
        <end position="180"/>
    </location>
</feature>
<evidence type="ECO:0000256" key="3">
    <source>
        <dbReference type="ARBA" id="ARBA00022448"/>
    </source>
</evidence>
<feature type="domain" description="AprE-like long alpha-helical hairpin" evidence="11">
    <location>
        <begin position="93"/>
        <end position="281"/>
    </location>
</feature>
<evidence type="ECO:0000256" key="10">
    <source>
        <dbReference type="SAM" id="Coils"/>
    </source>
</evidence>
<dbReference type="InterPro" id="IPR010129">
    <property type="entry name" value="T1SS_HlyD"/>
</dbReference>
<dbReference type="GO" id="GO:0005886">
    <property type="term" value="C:plasma membrane"/>
    <property type="evidence" value="ECO:0007669"/>
    <property type="project" value="UniProtKB-SubCell"/>
</dbReference>
<keyword evidence="7" id="KW-1133">Transmembrane helix</keyword>
<keyword evidence="10" id="KW-0175">Coiled coil</keyword>
<dbReference type="PANTHER" id="PTHR30386">
    <property type="entry name" value="MEMBRANE FUSION SUBUNIT OF EMRAB-TOLC MULTIDRUG EFFLUX PUMP"/>
    <property type="match status" value="1"/>
</dbReference>
<comment type="similarity">
    <text evidence="2 9">Belongs to the membrane fusion protein (MFP) (TC 8.A.1) family.</text>
</comment>
<feature type="domain" description="AprE-like beta-barrel" evidence="12">
    <location>
        <begin position="324"/>
        <end position="413"/>
    </location>
</feature>
<dbReference type="PANTHER" id="PTHR30386:SF17">
    <property type="entry name" value="ALKALINE PROTEASE SECRETION PROTEIN APRE"/>
    <property type="match status" value="1"/>
</dbReference>
<organism evidence="13 14">
    <name type="scientific">Rhizobium vallis</name>
    <dbReference type="NCBI Taxonomy" id="634290"/>
    <lineage>
        <taxon>Bacteria</taxon>
        <taxon>Pseudomonadati</taxon>
        <taxon>Pseudomonadota</taxon>
        <taxon>Alphaproteobacteria</taxon>
        <taxon>Hyphomicrobiales</taxon>
        <taxon>Rhizobiaceae</taxon>
        <taxon>Rhizobium/Agrobacterium group</taxon>
        <taxon>Rhizobium</taxon>
    </lineage>
</organism>
<keyword evidence="8" id="KW-0472">Membrane</keyword>
<comment type="caution">
    <text evidence="13">The sequence shown here is derived from an EMBL/GenBank/DDBJ whole genome shotgun (WGS) entry which is preliminary data.</text>
</comment>
<evidence type="ECO:0000256" key="9">
    <source>
        <dbReference type="RuleBase" id="RU365093"/>
    </source>
</evidence>
<evidence type="ECO:0000256" key="7">
    <source>
        <dbReference type="ARBA" id="ARBA00022989"/>
    </source>
</evidence>
<proteinExistence type="inferred from homology"/>
<accession>A0A3S0T1E0</accession>
<sequence length="436" mass="47203">MSDRGAPSAERAIRKLTAAALGTVLLLGGVMGGLAATTRLSGAVIAAGTVVVDSYVKPVQHQKGGTVGQIFVKNGDVVDAGQVLIHLDDTQTRANLAIVRKRLDELSARTARLEAERDGVEAIAFTKEFLAKANDPEVSRSIEGEKRLFADRKSSRRSRKAQLNERIEQLKQETEGLVAQETGKRQEIGLIEKELESLQRLFEQGLVPANRIFALQREAASLTGELGSLVATEAQTKGKITETELQIIQIDDDQRSEVSEQLRQAEGDVGEFTERLVAAEDDLQRVDIRAPQVGVVHQLAVHAPGAVVAPGEAIMQIVPDRDALVAEVKLSPSDIDQVSIGQAVNLRFSAFSQRNTPELNGIVTGVAADLTADQRSGLSYYVVRAEVSDGEWQRLGNVTPVPGMPVEAFIQTGERTALAYLTKPFMDQVARAFKEE</sequence>
<dbReference type="OrthoDB" id="9810980at2"/>
<gene>
    <name evidence="13" type="ORF">EFQ99_31345</name>
</gene>
<evidence type="ECO:0000259" key="11">
    <source>
        <dbReference type="Pfam" id="PF25994"/>
    </source>
</evidence>
<keyword evidence="4 9" id="KW-1003">Cell membrane</keyword>
<feature type="coiled-coil region" evidence="10">
    <location>
        <begin position="96"/>
        <end position="123"/>
    </location>
</feature>
<evidence type="ECO:0000256" key="4">
    <source>
        <dbReference type="ARBA" id="ARBA00022475"/>
    </source>
</evidence>
<dbReference type="PRINTS" id="PR01490">
    <property type="entry name" value="RTXTOXIND"/>
</dbReference>
<evidence type="ECO:0000256" key="8">
    <source>
        <dbReference type="ARBA" id="ARBA00023136"/>
    </source>
</evidence>
<evidence type="ECO:0000256" key="2">
    <source>
        <dbReference type="ARBA" id="ARBA00009477"/>
    </source>
</evidence>
<keyword evidence="6" id="KW-0812">Transmembrane</keyword>
<evidence type="ECO:0000259" key="12">
    <source>
        <dbReference type="Pfam" id="PF26002"/>
    </source>
</evidence>
<dbReference type="Pfam" id="PF26002">
    <property type="entry name" value="Beta-barrel_AprE"/>
    <property type="match status" value="1"/>
</dbReference>
<dbReference type="GO" id="GO:0015031">
    <property type="term" value="P:protein transport"/>
    <property type="evidence" value="ECO:0007669"/>
    <property type="project" value="InterPro"/>
</dbReference>
<dbReference type="RefSeq" id="WP_126924926.1">
    <property type="nucleotide sequence ID" value="NZ_ML133702.1"/>
</dbReference>
<dbReference type="EMBL" id="RJTH01000019">
    <property type="protein sequence ID" value="RUM19381.1"/>
    <property type="molecule type" value="Genomic_DNA"/>
</dbReference>
<keyword evidence="14" id="KW-1185">Reference proteome</keyword>
<evidence type="ECO:0000313" key="14">
    <source>
        <dbReference type="Proteomes" id="UP000278823"/>
    </source>
</evidence>